<dbReference type="SMART" id="SM00587">
    <property type="entry name" value="CHK"/>
    <property type="match status" value="1"/>
</dbReference>
<comment type="caution">
    <text evidence="2">The sequence shown here is derived from an EMBL/GenBank/DDBJ whole genome shotgun (WGS) entry which is preliminary data.</text>
</comment>
<dbReference type="SUPFAM" id="SSF56112">
    <property type="entry name" value="Protein kinase-like (PK-like)"/>
    <property type="match status" value="1"/>
</dbReference>
<evidence type="ECO:0000313" key="2">
    <source>
        <dbReference type="EMBL" id="CAL4121948.1"/>
    </source>
</evidence>
<evidence type="ECO:0000259" key="1">
    <source>
        <dbReference type="SMART" id="SM00587"/>
    </source>
</evidence>
<dbReference type="Gene3D" id="3.90.1200.10">
    <property type="match status" value="1"/>
</dbReference>
<dbReference type="AlphaFoldDB" id="A0AAV2RCG5"/>
<evidence type="ECO:0000313" key="3">
    <source>
        <dbReference type="Proteomes" id="UP001497623"/>
    </source>
</evidence>
<feature type="domain" description="CHK kinase-like" evidence="1">
    <location>
        <begin position="157"/>
        <end position="355"/>
    </location>
</feature>
<gene>
    <name evidence="2" type="ORF">MNOR_LOCUS22778</name>
</gene>
<organism evidence="2 3">
    <name type="scientific">Meganyctiphanes norvegica</name>
    <name type="common">Northern krill</name>
    <name type="synonym">Thysanopoda norvegica</name>
    <dbReference type="NCBI Taxonomy" id="48144"/>
    <lineage>
        <taxon>Eukaryota</taxon>
        <taxon>Metazoa</taxon>
        <taxon>Ecdysozoa</taxon>
        <taxon>Arthropoda</taxon>
        <taxon>Crustacea</taxon>
        <taxon>Multicrustacea</taxon>
        <taxon>Malacostraca</taxon>
        <taxon>Eumalacostraca</taxon>
        <taxon>Eucarida</taxon>
        <taxon>Euphausiacea</taxon>
        <taxon>Euphausiidae</taxon>
        <taxon>Meganyctiphanes</taxon>
    </lineage>
</organism>
<keyword evidence="3" id="KW-1185">Reference proteome</keyword>
<dbReference type="EMBL" id="CAXKWB010019483">
    <property type="protein sequence ID" value="CAL4121948.1"/>
    <property type="molecule type" value="Genomic_DNA"/>
</dbReference>
<dbReference type="InterPro" id="IPR011009">
    <property type="entry name" value="Kinase-like_dom_sf"/>
</dbReference>
<reference evidence="2 3" key="1">
    <citation type="submission" date="2024-05" db="EMBL/GenBank/DDBJ databases">
        <authorList>
            <person name="Wallberg A."/>
        </authorList>
    </citation>
    <scope>NUCLEOTIDE SEQUENCE [LARGE SCALE GENOMIC DNA]</scope>
</reference>
<proteinExistence type="predicted"/>
<sequence length="492" mass="56096">MMKAPAHRVEISEAWVEFMLRDYINRHNPQAIVTIKSFNVSNATKPGDGYSGDLCLLDIQAHIDYCDGDNGDLESKKAELNNHAGVNNYSFIVKLANPNVFFAHMQTVIGQNMREFKIYSEVIQELNKFQREKTSNQFPIIIPEYIYGKCSNDEFVLVMENMKQLDYVTNPKKSPINLHQSKKVLEQQARVHAVSYAYNNMHNLLVKYPCLKPGIYTELLTVGMPMNLDLAIEYLESINGQGPLIKKIRAAKSNVVKTCKDSFKNESNYQIMCLMHGDSWNNNFLFKQKVDENGGKSVKDSDDVMLIDWQISHWNTPVADLSYFFHSSTSPTFRKTHIDELLKYYHTIFTEITIKLGTPVPHWTFDQLKKEYDQMKVFGFLRALTFAGIHSDAGTNLTLGDVQTGVTNPVINSIKKGIAKAMVPLMLRPSILEAGMKKMLNPVREELLSGKNQLFCDLFLEILIEAEQNGIFEAELYNTDESENVSRSLKCI</sequence>
<dbReference type="InterPro" id="IPR004119">
    <property type="entry name" value="EcKL"/>
</dbReference>
<dbReference type="InterPro" id="IPR015897">
    <property type="entry name" value="CHK_kinase-like"/>
</dbReference>
<dbReference type="Proteomes" id="UP001497623">
    <property type="component" value="Unassembled WGS sequence"/>
</dbReference>
<name>A0AAV2RCG5_MEGNR</name>
<accession>A0AAV2RCG5</accession>
<dbReference type="PANTHER" id="PTHR11012">
    <property type="entry name" value="PROTEIN KINASE-LIKE DOMAIN-CONTAINING"/>
    <property type="match status" value="1"/>
</dbReference>
<protein>
    <recommendedName>
        <fullName evidence="1">CHK kinase-like domain-containing protein</fullName>
    </recommendedName>
</protein>
<dbReference type="Pfam" id="PF02958">
    <property type="entry name" value="EcKL"/>
    <property type="match status" value="1"/>
</dbReference>
<dbReference type="PANTHER" id="PTHR11012:SF30">
    <property type="entry name" value="PROTEIN KINASE-LIKE DOMAIN-CONTAINING"/>
    <property type="match status" value="1"/>
</dbReference>